<keyword evidence="4" id="KW-0106">Calcium</keyword>
<evidence type="ECO:0000256" key="1">
    <source>
        <dbReference type="ARBA" id="ARBA00008779"/>
    </source>
</evidence>
<feature type="compositionally biased region" description="Basic and acidic residues" evidence="5">
    <location>
        <begin position="477"/>
        <end position="486"/>
    </location>
</feature>
<evidence type="ECO:0000256" key="2">
    <source>
        <dbReference type="ARBA" id="ARBA00022723"/>
    </source>
</evidence>
<name>A0A286RH38_9BACT</name>
<dbReference type="PROSITE" id="PS00149">
    <property type="entry name" value="SULFATASE_2"/>
    <property type="match status" value="1"/>
</dbReference>
<dbReference type="CDD" id="cd16026">
    <property type="entry name" value="GALNS_like"/>
    <property type="match status" value="1"/>
</dbReference>
<feature type="region of interest" description="Disordered" evidence="5">
    <location>
        <begin position="458"/>
        <end position="501"/>
    </location>
</feature>
<evidence type="ECO:0000313" key="8">
    <source>
        <dbReference type="EMBL" id="ASV75281.1"/>
    </source>
</evidence>
<keyword evidence="6" id="KW-0732">Signal</keyword>
<keyword evidence="2" id="KW-0479">Metal-binding</keyword>
<dbReference type="AlphaFoldDB" id="A0A286RH38"/>
<dbReference type="Proteomes" id="UP000215086">
    <property type="component" value="Chromosome"/>
</dbReference>
<organism evidence="8 9">
    <name type="scientific">Thermogutta terrifontis</name>
    <dbReference type="NCBI Taxonomy" id="1331910"/>
    <lineage>
        <taxon>Bacteria</taxon>
        <taxon>Pseudomonadati</taxon>
        <taxon>Planctomycetota</taxon>
        <taxon>Planctomycetia</taxon>
        <taxon>Pirellulales</taxon>
        <taxon>Thermoguttaceae</taxon>
        <taxon>Thermogutta</taxon>
    </lineage>
</organism>
<dbReference type="OrthoDB" id="9783154at2"/>
<keyword evidence="9" id="KW-1185">Reference proteome</keyword>
<keyword evidence="3 8" id="KW-0378">Hydrolase</keyword>
<gene>
    <name evidence="8" type="ORF">THTE_2679</name>
</gene>
<dbReference type="InterPro" id="IPR024607">
    <property type="entry name" value="Sulfatase_CS"/>
</dbReference>
<dbReference type="InterPro" id="IPR050738">
    <property type="entry name" value="Sulfatase"/>
</dbReference>
<dbReference type="InterPro" id="IPR017850">
    <property type="entry name" value="Alkaline_phosphatase_core_sf"/>
</dbReference>
<feature type="domain" description="Sulfatase N-terminal" evidence="7">
    <location>
        <begin position="35"/>
        <end position="342"/>
    </location>
</feature>
<accession>A0A286RH38</accession>
<evidence type="ECO:0000256" key="4">
    <source>
        <dbReference type="ARBA" id="ARBA00022837"/>
    </source>
</evidence>
<dbReference type="RefSeq" id="WP_095415395.1">
    <property type="nucleotide sequence ID" value="NZ_CP018477.1"/>
</dbReference>
<evidence type="ECO:0000256" key="6">
    <source>
        <dbReference type="SAM" id="SignalP"/>
    </source>
</evidence>
<evidence type="ECO:0000313" key="9">
    <source>
        <dbReference type="Proteomes" id="UP000215086"/>
    </source>
</evidence>
<evidence type="ECO:0000256" key="5">
    <source>
        <dbReference type="SAM" id="MobiDB-lite"/>
    </source>
</evidence>
<dbReference type="Gene3D" id="3.40.720.10">
    <property type="entry name" value="Alkaline Phosphatase, subunit A"/>
    <property type="match status" value="1"/>
</dbReference>
<dbReference type="KEGG" id="ttf:THTE_2679"/>
<dbReference type="Pfam" id="PF00884">
    <property type="entry name" value="Sulfatase"/>
    <property type="match status" value="1"/>
</dbReference>
<dbReference type="EC" id="3.1.6.1" evidence="8"/>
<evidence type="ECO:0000259" key="7">
    <source>
        <dbReference type="Pfam" id="PF00884"/>
    </source>
</evidence>
<sequence length="501" mass="55699">MWNPIHWAWMIGCLILIGSTGGVSAAEPAAEAQLPNFVIIFMDDMGYADIGPFGAEGYETPNIDRMAREGRIFTDFYVSQAVCSASRASLMTGCYNVRVGIFGALGPGAQIGLDPQEVTLAEIVKQKGYVTSCIGKWHLGHHPKFLPLNQGFDEYFGLPYSNDMWPYHPTSGKNFPNLPLMEGNRVIDPEVTHEDQNMLTTWYTERAVSFIRKNKDRPFLLYLAHSMVHVPLHVSDKFRGKTQRGLFGDVMMEVDWSVGQILDTIRELGLASRTLVIFTSDNGPWLSYGDHAGSAKPLREGKGTMFDGGCRVSCVMWQPGTVPAGTVCREPVMTIDILPTIAYRINAQLPPHKIDGKNIWPLIVGEPEAKSPHEALYFYWGDALHAVRMGKWKLHFPHEYPTLGGQPGGKDGMPVPYERAHIGLALFDMEKDPGETQDVAAEHPDIVAQIQRLADAMREDLGDSAKKMKPRGARPVGRLEEGDPRFHWKPGQPLDVEASYP</sequence>
<dbReference type="EMBL" id="CP018477">
    <property type="protein sequence ID" value="ASV75281.1"/>
    <property type="molecule type" value="Genomic_DNA"/>
</dbReference>
<dbReference type="InterPro" id="IPR000917">
    <property type="entry name" value="Sulfatase_N"/>
</dbReference>
<comment type="similarity">
    <text evidence="1">Belongs to the sulfatase family.</text>
</comment>
<dbReference type="PANTHER" id="PTHR42693:SF53">
    <property type="entry name" value="ENDO-4-O-SULFATASE"/>
    <property type="match status" value="1"/>
</dbReference>
<dbReference type="PANTHER" id="PTHR42693">
    <property type="entry name" value="ARYLSULFATASE FAMILY MEMBER"/>
    <property type="match status" value="1"/>
</dbReference>
<reference evidence="8 9" key="1">
    <citation type="journal article" name="Front. Microbiol.">
        <title>Sugar Metabolism of the First Thermophilic Planctomycete Thermogutta terrifontis: Comparative Genomic and Transcriptomic Approaches.</title>
        <authorList>
            <person name="Elcheninov A.G."/>
            <person name="Menzel P."/>
            <person name="Gudbergsdottir S.R."/>
            <person name="Slesarev A.I."/>
            <person name="Kadnikov V.V."/>
            <person name="Krogh A."/>
            <person name="Bonch-Osmolovskaya E.A."/>
            <person name="Peng X."/>
            <person name="Kublanov I.V."/>
        </authorList>
    </citation>
    <scope>NUCLEOTIDE SEQUENCE [LARGE SCALE GENOMIC DNA]</scope>
    <source>
        <strain evidence="8 9">R1</strain>
    </source>
</reference>
<dbReference type="Pfam" id="PF14707">
    <property type="entry name" value="Sulfatase_C"/>
    <property type="match status" value="1"/>
</dbReference>
<protein>
    <submittedName>
        <fullName evidence="8">Arylsulfatase</fullName>
        <ecNumber evidence="8">3.1.6.1</ecNumber>
    </submittedName>
</protein>
<dbReference type="GO" id="GO:0004065">
    <property type="term" value="F:arylsulfatase activity"/>
    <property type="evidence" value="ECO:0007669"/>
    <property type="project" value="UniProtKB-EC"/>
</dbReference>
<dbReference type="Gene3D" id="3.30.1120.10">
    <property type="match status" value="1"/>
</dbReference>
<proteinExistence type="inferred from homology"/>
<dbReference type="GO" id="GO:0046872">
    <property type="term" value="F:metal ion binding"/>
    <property type="evidence" value="ECO:0007669"/>
    <property type="project" value="UniProtKB-KW"/>
</dbReference>
<dbReference type="SUPFAM" id="SSF53649">
    <property type="entry name" value="Alkaline phosphatase-like"/>
    <property type="match status" value="1"/>
</dbReference>
<evidence type="ECO:0000256" key="3">
    <source>
        <dbReference type="ARBA" id="ARBA00022801"/>
    </source>
</evidence>
<feature type="signal peptide" evidence="6">
    <location>
        <begin position="1"/>
        <end position="25"/>
    </location>
</feature>
<feature type="chain" id="PRO_5012312643" evidence="6">
    <location>
        <begin position="26"/>
        <end position="501"/>
    </location>
</feature>